<dbReference type="PANTHER" id="PTHR43830:SF3">
    <property type="entry name" value="PROTEIN PSP1"/>
    <property type="match status" value="1"/>
</dbReference>
<dbReference type="RefSeq" id="WP_107561733.1">
    <property type="nucleotide sequence ID" value="NZ_NVQC01000016.1"/>
</dbReference>
<dbReference type="EMBL" id="NVQC01000016">
    <property type="protein sequence ID" value="PTL36360.1"/>
    <property type="molecule type" value="Genomic_DNA"/>
</dbReference>
<comment type="caution">
    <text evidence="3">The sequence shown here is derived from an EMBL/GenBank/DDBJ whole genome shotgun (WGS) entry which is preliminary data.</text>
</comment>
<dbReference type="PROSITE" id="PS51411">
    <property type="entry name" value="PSP1_C"/>
    <property type="match status" value="1"/>
</dbReference>
<evidence type="ECO:0000256" key="1">
    <source>
        <dbReference type="SAM" id="MobiDB-lite"/>
    </source>
</evidence>
<dbReference type="InterPro" id="IPR007557">
    <property type="entry name" value="PSP1_C"/>
</dbReference>
<organism evidence="3 4">
    <name type="scientific">Candidatus Methylomirabilis limnetica</name>
    <dbReference type="NCBI Taxonomy" id="2033718"/>
    <lineage>
        <taxon>Bacteria</taxon>
        <taxon>Candidatus Methylomirabilota</taxon>
        <taxon>Candidatus Methylomirabilia</taxon>
        <taxon>Candidatus Methylomirabilales</taxon>
        <taxon>Candidatus Methylomirabilaceae</taxon>
        <taxon>Candidatus Methylomirabilis</taxon>
    </lineage>
</organism>
<dbReference type="Proteomes" id="UP000241436">
    <property type="component" value="Unassembled WGS sequence"/>
</dbReference>
<dbReference type="Pfam" id="PF04468">
    <property type="entry name" value="PSP1"/>
    <property type="match status" value="1"/>
</dbReference>
<feature type="compositionally biased region" description="Gly residues" evidence="1">
    <location>
        <begin position="293"/>
        <end position="306"/>
    </location>
</feature>
<name>A0A2T4TZ21_9BACT</name>
<dbReference type="AlphaFoldDB" id="A0A2T4TZ21"/>
<dbReference type="NCBIfam" id="NF041131">
    <property type="entry name" value="RicT_YaaT_fam"/>
    <property type="match status" value="1"/>
</dbReference>
<evidence type="ECO:0000313" key="4">
    <source>
        <dbReference type="Proteomes" id="UP000241436"/>
    </source>
</evidence>
<feature type="domain" description="PSP1 C-terminal" evidence="2">
    <location>
        <begin position="61"/>
        <end position="146"/>
    </location>
</feature>
<sequence length="316" mass="34402">MKTVRINLGETEHQEQHYDPRGVNVQPGDQVVVETKWGQGLGRVFATFSMFPHQKITEPLPAVLRLATTRDRANEERIKRLELEGKASCLRKITERKLPMKLVDVKASFDRSRVTFYFYADARVDFRDLVKELAQQFHTRIEMRQIRARDVASKLGCVGPCGRQLCCKTFLKEYEPVSVRMAKDQGLPLNPSKLAGMCGRLKCCLRYEHSMYEEMKRRLPKVGSPVEAPAGLGIVRARNILAESVVVELEDKTQITVKAADLIHIGPPLDDTTSPRGGCGGGGGGGGCSSGGGGGGGGGCSSGGCGVSSAPDRNNI</sequence>
<dbReference type="PANTHER" id="PTHR43830">
    <property type="entry name" value="PROTEIN PSP1"/>
    <property type="match status" value="1"/>
</dbReference>
<dbReference type="GO" id="GO:0005737">
    <property type="term" value="C:cytoplasm"/>
    <property type="evidence" value="ECO:0007669"/>
    <property type="project" value="TreeGrafter"/>
</dbReference>
<dbReference type="OrthoDB" id="9779344at2"/>
<evidence type="ECO:0000313" key="3">
    <source>
        <dbReference type="EMBL" id="PTL36360.1"/>
    </source>
</evidence>
<reference evidence="4" key="2">
    <citation type="journal article" date="2018" name="Environ. Microbiol.">
        <title>Bloom of a denitrifying methanotroph, 'Candidatus Methylomirabilis limnetica', in a deep stratified lake.</title>
        <authorList>
            <person name="Graf J.S."/>
            <person name="Mayr M.J."/>
            <person name="Marchant H.K."/>
            <person name="Tienken D."/>
            <person name="Hach P.F."/>
            <person name="Brand A."/>
            <person name="Schubert C.J."/>
            <person name="Kuypers M.M."/>
            <person name="Milucka J."/>
        </authorList>
    </citation>
    <scope>NUCLEOTIDE SEQUENCE [LARGE SCALE GENOMIC DNA]</scope>
    <source>
        <strain evidence="4">Zug</strain>
    </source>
</reference>
<protein>
    <recommendedName>
        <fullName evidence="2">PSP1 C-terminal domain-containing protein</fullName>
    </recommendedName>
</protein>
<keyword evidence="4" id="KW-1185">Reference proteome</keyword>
<accession>A0A2T4TZ21</accession>
<proteinExistence type="predicted"/>
<dbReference type="InterPro" id="IPR047767">
    <property type="entry name" value="PSP1-like"/>
</dbReference>
<gene>
    <name evidence="3" type="ORF">CLG94_04830</name>
</gene>
<feature type="region of interest" description="Disordered" evidence="1">
    <location>
        <begin position="293"/>
        <end position="316"/>
    </location>
</feature>
<reference evidence="3 4" key="1">
    <citation type="submission" date="2017-09" db="EMBL/GenBank/DDBJ databases">
        <title>Bloom of a denitrifying methanotroph, Candidatus Methylomirabilis limnetica, in a deep stratified lake.</title>
        <authorList>
            <person name="Graf J.S."/>
            <person name="Marchant H.K."/>
            <person name="Tienken D."/>
            <person name="Hach P.F."/>
            <person name="Brand A."/>
            <person name="Schubert C.J."/>
            <person name="Kuypers M.M."/>
            <person name="Milucka J."/>
        </authorList>
    </citation>
    <scope>NUCLEOTIDE SEQUENCE [LARGE SCALE GENOMIC DNA]</scope>
    <source>
        <strain evidence="3 4">Zug</strain>
    </source>
</reference>
<evidence type="ECO:0000259" key="2">
    <source>
        <dbReference type="PROSITE" id="PS51411"/>
    </source>
</evidence>